<dbReference type="Proteomes" id="UP000701853">
    <property type="component" value="Chromosome 5"/>
</dbReference>
<dbReference type="EMBL" id="JAHUZN010000005">
    <property type="protein sequence ID" value="KAG8492719.1"/>
    <property type="molecule type" value="Genomic_DNA"/>
</dbReference>
<evidence type="ECO:0000313" key="2">
    <source>
        <dbReference type="EMBL" id="KAG8492719.1"/>
    </source>
</evidence>
<evidence type="ECO:0000313" key="3">
    <source>
        <dbReference type="Proteomes" id="UP000701853"/>
    </source>
</evidence>
<organism evidence="2 3">
    <name type="scientific">Gossypium anomalum</name>
    <dbReference type="NCBI Taxonomy" id="47600"/>
    <lineage>
        <taxon>Eukaryota</taxon>
        <taxon>Viridiplantae</taxon>
        <taxon>Streptophyta</taxon>
        <taxon>Embryophyta</taxon>
        <taxon>Tracheophyta</taxon>
        <taxon>Spermatophyta</taxon>
        <taxon>Magnoliopsida</taxon>
        <taxon>eudicotyledons</taxon>
        <taxon>Gunneridae</taxon>
        <taxon>Pentapetalae</taxon>
        <taxon>rosids</taxon>
        <taxon>malvids</taxon>
        <taxon>Malvales</taxon>
        <taxon>Malvaceae</taxon>
        <taxon>Malvoideae</taxon>
        <taxon>Gossypium</taxon>
    </lineage>
</organism>
<dbReference type="PANTHER" id="PTHR46932:SF12">
    <property type="entry name" value="HEAVY METAL-ASSOCIATED ISOPRENYLATED PLANT PROTEIN 47"/>
    <property type="match status" value="1"/>
</dbReference>
<comment type="caution">
    <text evidence="2">The sequence shown here is derived from an EMBL/GenBank/DDBJ whole genome shotgun (WGS) entry which is preliminary data.</text>
</comment>
<name>A0A8J5YTZ3_9ROSI</name>
<feature type="domain" description="HMA" evidence="1">
    <location>
        <begin position="12"/>
        <end position="81"/>
    </location>
</feature>
<dbReference type="AlphaFoldDB" id="A0A8J5YTZ3"/>
<dbReference type="OrthoDB" id="692882at2759"/>
<dbReference type="GO" id="GO:0046872">
    <property type="term" value="F:metal ion binding"/>
    <property type="evidence" value="ECO:0007669"/>
    <property type="project" value="InterPro"/>
</dbReference>
<reference evidence="2 3" key="1">
    <citation type="journal article" date="2021" name="bioRxiv">
        <title>The Gossypium anomalum genome as a resource for cotton improvement and evolutionary analysis of hybrid incompatibility.</title>
        <authorList>
            <person name="Grover C.E."/>
            <person name="Yuan D."/>
            <person name="Arick M.A."/>
            <person name="Miller E.R."/>
            <person name="Hu G."/>
            <person name="Peterson D.G."/>
            <person name="Wendel J.F."/>
            <person name="Udall J.A."/>
        </authorList>
    </citation>
    <scope>NUCLEOTIDE SEQUENCE [LARGE SCALE GENOMIC DNA]</scope>
    <source>
        <strain evidence="2">JFW-Udall</strain>
        <tissue evidence="2">Leaf</tissue>
    </source>
</reference>
<dbReference type="Gene3D" id="3.30.70.100">
    <property type="match status" value="1"/>
</dbReference>
<sequence>MRSAITCVSNVQQKIILKVSMHCSKCRKKALKVAAVAYGVTSVALHGPEKDKLMILGEGMDAACLTEALRKKLCHASIEIVEEVKDPPKKEDPPKPKSPQIIICQPQPFEYYRVVPDPTPAPCTIM</sequence>
<accession>A0A8J5YTZ3</accession>
<dbReference type="InterPro" id="IPR042885">
    <property type="entry name" value="HIPP47/16"/>
</dbReference>
<dbReference type="InterPro" id="IPR006121">
    <property type="entry name" value="HMA_dom"/>
</dbReference>
<gene>
    <name evidence="2" type="ORF">CXB51_010469</name>
</gene>
<evidence type="ECO:0000259" key="1">
    <source>
        <dbReference type="PROSITE" id="PS50846"/>
    </source>
</evidence>
<proteinExistence type="predicted"/>
<protein>
    <recommendedName>
        <fullName evidence="1">HMA domain-containing protein</fullName>
    </recommendedName>
</protein>
<keyword evidence="3" id="KW-1185">Reference proteome</keyword>
<dbReference type="PROSITE" id="PS50846">
    <property type="entry name" value="HMA_2"/>
    <property type="match status" value="1"/>
</dbReference>
<dbReference type="PANTHER" id="PTHR46932">
    <property type="entry name" value="HEAVY METAL-ASSOCIATED ISOPRENYLATED PLANT PROTEIN 47"/>
    <property type="match status" value="1"/>
</dbReference>